<evidence type="ECO:0000256" key="4">
    <source>
        <dbReference type="ARBA" id="ARBA00022840"/>
    </source>
</evidence>
<dbReference type="InterPro" id="IPR003593">
    <property type="entry name" value="AAA+_ATPase"/>
</dbReference>
<dbReference type="GO" id="GO:0016887">
    <property type="term" value="F:ATP hydrolysis activity"/>
    <property type="evidence" value="ECO:0007669"/>
    <property type="project" value="InterPro"/>
</dbReference>
<dbReference type="GO" id="GO:0009507">
    <property type="term" value="C:chloroplast"/>
    <property type="evidence" value="ECO:0007669"/>
    <property type="project" value="UniProtKB-SubCell"/>
</dbReference>
<dbReference type="InterPro" id="IPR017911">
    <property type="entry name" value="MacB-like_ATP-bd"/>
</dbReference>
<dbReference type="EnsemblProtists" id="EKX53279">
    <property type="protein sequence ID" value="EKX53279"/>
    <property type="gene ID" value="GUITHDRAFT_156998"/>
</dbReference>
<dbReference type="STRING" id="905079.L1JY91"/>
<comment type="subcellular location">
    <subcellularLocation>
        <location evidence="1">Plastid</location>
        <location evidence="1">Chloroplast</location>
    </subcellularLocation>
</comment>
<dbReference type="PROSITE" id="PS50893">
    <property type="entry name" value="ABC_TRANSPORTER_2"/>
    <property type="match status" value="1"/>
</dbReference>
<dbReference type="KEGG" id="gtt:GUITHDRAFT_156998"/>
<dbReference type="Proteomes" id="UP000011087">
    <property type="component" value="Unassembled WGS sequence"/>
</dbReference>
<evidence type="ECO:0000313" key="8">
    <source>
        <dbReference type="Proteomes" id="UP000011087"/>
    </source>
</evidence>
<dbReference type="GO" id="GO:0098796">
    <property type="term" value="C:membrane protein complex"/>
    <property type="evidence" value="ECO:0007669"/>
    <property type="project" value="UniProtKB-ARBA"/>
</dbReference>
<keyword evidence="4" id="KW-0067">ATP-binding</keyword>
<evidence type="ECO:0000313" key="7">
    <source>
        <dbReference type="EnsemblProtists" id="EKX53279"/>
    </source>
</evidence>
<sequence>MDAPCNEIVLESSTYLEEDTNGSVESDDTRIVEVKNCHKTYLHGIEGVAALRGVNLSVKRGEFVMLYGTSGGGKSTLLNLIGTIDRPTKGTIKICETLISDRTPDSELAELRLKRLGFVFQTFNLISQLTAIENVELPLTLQGELAVAERRARCRQLLKSVGMEERMYHLPSQLSGGEQQRVTIARALVNWPDILLLDEPTGDLDTKNTELVMRMLVDLNKRYGITMIMVTHDIHLRNYADRIVHLRDGKVRRMN</sequence>
<dbReference type="InterPro" id="IPR017871">
    <property type="entry name" value="ABC_transporter-like_CS"/>
</dbReference>
<dbReference type="PANTHER" id="PTHR24220">
    <property type="entry name" value="IMPORT ATP-BINDING PROTEIN"/>
    <property type="match status" value="1"/>
</dbReference>
<dbReference type="GO" id="GO:0005886">
    <property type="term" value="C:plasma membrane"/>
    <property type="evidence" value="ECO:0007669"/>
    <property type="project" value="TreeGrafter"/>
</dbReference>
<proteinExistence type="predicted"/>
<dbReference type="GO" id="GO:0005524">
    <property type="term" value="F:ATP binding"/>
    <property type="evidence" value="ECO:0007669"/>
    <property type="project" value="UniProtKB-KW"/>
</dbReference>
<dbReference type="Gene3D" id="3.40.50.300">
    <property type="entry name" value="P-loop containing nucleotide triphosphate hydrolases"/>
    <property type="match status" value="1"/>
</dbReference>
<dbReference type="InterPro" id="IPR003439">
    <property type="entry name" value="ABC_transporter-like_ATP-bd"/>
</dbReference>
<gene>
    <name evidence="6" type="ORF">GUITHDRAFT_156998</name>
</gene>
<keyword evidence="8" id="KW-1185">Reference proteome</keyword>
<dbReference type="PaxDb" id="55529-EKX53279"/>
<dbReference type="OrthoDB" id="6500128at2759"/>
<reference evidence="7" key="3">
    <citation type="submission" date="2015-06" db="UniProtKB">
        <authorList>
            <consortium name="EnsemblProtists"/>
        </authorList>
    </citation>
    <scope>IDENTIFICATION</scope>
</reference>
<evidence type="ECO:0000256" key="3">
    <source>
        <dbReference type="ARBA" id="ARBA00022741"/>
    </source>
</evidence>
<reference evidence="8" key="2">
    <citation type="submission" date="2012-11" db="EMBL/GenBank/DDBJ databases">
        <authorList>
            <person name="Kuo A."/>
            <person name="Curtis B.A."/>
            <person name="Tanifuji G."/>
            <person name="Burki F."/>
            <person name="Gruber A."/>
            <person name="Irimia M."/>
            <person name="Maruyama S."/>
            <person name="Arias M.C."/>
            <person name="Ball S.G."/>
            <person name="Gile G.H."/>
            <person name="Hirakawa Y."/>
            <person name="Hopkins J.F."/>
            <person name="Rensing S.A."/>
            <person name="Schmutz J."/>
            <person name="Symeonidi A."/>
            <person name="Elias M."/>
            <person name="Eveleigh R.J."/>
            <person name="Herman E.K."/>
            <person name="Klute M.J."/>
            <person name="Nakayama T."/>
            <person name="Obornik M."/>
            <person name="Reyes-Prieto A."/>
            <person name="Armbrust E.V."/>
            <person name="Aves S.J."/>
            <person name="Beiko R.G."/>
            <person name="Coutinho P."/>
            <person name="Dacks J.B."/>
            <person name="Durnford D.G."/>
            <person name="Fast N.M."/>
            <person name="Green B.R."/>
            <person name="Grisdale C."/>
            <person name="Hempe F."/>
            <person name="Henrissat B."/>
            <person name="Hoppner M.P."/>
            <person name="Ishida K.-I."/>
            <person name="Kim E."/>
            <person name="Koreny L."/>
            <person name="Kroth P.G."/>
            <person name="Liu Y."/>
            <person name="Malik S.-B."/>
            <person name="Maier U.G."/>
            <person name="McRose D."/>
            <person name="Mock T."/>
            <person name="Neilson J.A."/>
            <person name="Onodera N.T."/>
            <person name="Poole A.M."/>
            <person name="Pritham E.J."/>
            <person name="Richards T.A."/>
            <person name="Rocap G."/>
            <person name="Roy S.W."/>
            <person name="Sarai C."/>
            <person name="Schaack S."/>
            <person name="Shirato S."/>
            <person name="Slamovits C.H."/>
            <person name="Spencer D.F."/>
            <person name="Suzuki S."/>
            <person name="Worden A.Z."/>
            <person name="Zauner S."/>
            <person name="Barry K."/>
            <person name="Bell C."/>
            <person name="Bharti A.K."/>
            <person name="Crow J.A."/>
            <person name="Grimwood J."/>
            <person name="Kramer R."/>
            <person name="Lindquist E."/>
            <person name="Lucas S."/>
            <person name="Salamov A."/>
            <person name="McFadden G.I."/>
            <person name="Lane C.E."/>
            <person name="Keeling P.J."/>
            <person name="Gray M.W."/>
            <person name="Grigoriev I.V."/>
            <person name="Archibald J.M."/>
        </authorList>
    </citation>
    <scope>NUCLEOTIDE SEQUENCE</scope>
    <source>
        <strain evidence="8">CCMP2712</strain>
    </source>
</reference>
<dbReference type="CDD" id="cd03255">
    <property type="entry name" value="ABC_MJ0796_LolCDE_FtsE"/>
    <property type="match status" value="1"/>
</dbReference>
<dbReference type="HOGENOM" id="CLU_000604_1_22_1"/>
<dbReference type="FunFam" id="3.40.50.300:FF:000032">
    <property type="entry name" value="Export ABC transporter ATP-binding protein"/>
    <property type="match status" value="1"/>
</dbReference>
<dbReference type="eggNOG" id="KOG0055">
    <property type="taxonomic scope" value="Eukaryota"/>
</dbReference>
<dbReference type="SUPFAM" id="SSF52540">
    <property type="entry name" value="P-loop containing nucleoside triphosphate hydrolases"/>
    <property type="match status" value="1"/>
</dbReference>
<evidence type="ECO:0000256" key="2">
    <source>
        <dbReference type="ARBA" id="ARBA00022448"/>
    </source>
</evidence>
<dbReference type="GeneID" id="17310166"/>
<name>L1JY91_GUITC</name>
<dbReference type="Pfam" id="PF00005">
    <property type="entry name" value="ABC_tran"/>
    <property type="match status" value="1"/>
</dbReference>
<accession>L1JY91</accession>
<organism evidence="6">
    <name type="scientific">Guillardia theta (strain CCMP2712)</name>
    <name type="common">Cryptophyte</name>
    <dbReference type="NCBI Taxonomy" id="905079"/>
    <lineage>
        <taxon>Eukaryota</taxon>
        <taxon>Cryptophyceae</taxon>
        <taxon>Pyrenomonadales</taxon>
        <taxon>Geminigeraceae</taxon>
        <taxon>Guillardia</taxon>
    </lineage>
</organism>
<dbReference type="RefSeq" id="XP_005840259.1">
    <property type="nucleotide sequence ID" value="XM_005840202.1"/>
</dbReference>
<feature type="domain" description="ABC transporter" evidence="5">
    <location>
        <begin position="32"/>
        <end position="254"/>
    </location>
</feature>
<keyword evidence="3" id="KW-0547">Nucleotide-binding</keyword>
<keyword evidence="2" id="KW-0813">Transport</keyword>
<dbReference type="SMART" id="SM00382">
    <property type="entry name" value="AAA"/>
    <property type="match status" value="1"/>
</dbReference>
<protein>
    <recommendedName>
        <fullName evidence="5">ABC transporter domain-containing protein</fullName>
    </recommendedName>
</protein>
<dbReference type="OMA" id="DHHTAQG"/>
<evidence type="ECO:0000259" key="5">
    <source>
        <dbReference type="PROSITE" id="PS50893"/>
    </source>
</evidence>
<reference evidence="6 8" key="1">
    <citation type="journal article" date="2012" name="Nature">
        <title>Algal genomes reveal evolutionary mosaicism and the fate of nucleomorphs.</title>
        <authorList>
            <consortium name="DOE Joint Genome Institute"/>
            <person name="Curtis B.A."/>
            <person name="Tanifuji G."/>
            <person name="Burki F."/>
            <person name="Gruber A."/>
            <person name="Irimia M."/>
            <person name="Maruyama S."/>
            <person name="Arias M.C."/>
            <person name="Ball S.G."/>
            <person name="Gile G.H."/>
            <person name="Hirakawa Y."/>
            <person name="Hopkins J.F."/>
            <person name="Kuo A."/>
            <person name="Rensing S.A."/>
            <person name="Schmutz J."/>
            <person name="Symeonidi A."/>
            <person name="Elias M."/>
            <person name="Eveleigh R.J."/>
            <person name="Herman E.K."/>
            <person name="Klute M.J."/>
            <person name="Nakayama T."/>
            <person name="Obornik M."/>
            <person name="Reyes-Prieto A."/>
            <person name="Armbrust E.V."/>
            <person name="Aves S.J."/>
            <person name="Beiko R.G."/>
            <person name="Coutinho P."/>
            <person name="Dacks J.B."/>
            <person name="Durnford D.G."/>
            <person name="Fast N.M."/>
            <person name="Green B.R."/>
            <person name="Grisdale C.J."/>
            <person name="Hempel F."/>
            <person name="Henrissat B."/>
            <person name="Hoppner M.P."/>
            <person name="Ishida K."/>
            <person name="Kim E."/>
            <person name="Koreny L."/>
            <person name="Kroth P.G."/>
            <person name="Liu Y."/>
            <person name="Malik S.B."/>
            <person name="Maier U.G."/>
            <person name="McRose D."/>
            <person name="Mock T."/>
            <person name="Neilson J.A."/>
            <person name="Onodera N.T."/>
            <person name="Poole A.M."/>
            <person name="Pritham E.J."/>
            <person name="Richards T.A."/>
            <person name="Rocap G."/>
            <person name="Roy S.W."/>
            <person name="Sarai C."/>
            <person name="Schaack S."/>
            <person name="Shirato S."/>
            <person name="Slamovits C.H."/>
            <person name="Spencer D.F."/>
            <person name="Suzuki S."/>
            <person name="Worden A.Z."/>
            <person name="Zauner S."/>
            <person name="Barry K."/>
            <person name="Bell C."/>
            <person name="Bharti A.K."/>
            <person name="Crow J.A."/>
            <person name="Grimwood J."/>
            <person name="Kramer R."/>
            <person name="Lindquist E."/>
            <person name="Lucas S."/>
            <person name="Salamov A."/>
            <person name="McFadden G.I."/>
            <person name="Lane C.E."/>
            <person name="Keeling P.J."/>
            <person name="Gray M.W."/>
            <person name="Grigoriev I.V."/>
            <person name="Archibald J.M."/>
        </authorList>
    </citation>
    <scope>NUCLEOTIDE SEQUENCE</scope>
    <source>
        <strain evidence="6 8">CCMP2712</strain>
    </source>
</reference>
<evidence type="ECO:0000256" key="1">
    <source>
        <dbReference type="ARBA" id="ARBA00004229"/>
    </source>
</evidence>
<evidence type="ECO:0000313" key="6">
    <source>
        <dbReference type="EMBL" id="EKX53279.1"/>
    </source>
</evidence>
<dbReference type="InterPro" id="IPR015854">
    <property type="entry name" value="ABC_transpr_LolD-like"/>
</dbReference>
<dbReference type="PROSITE" id="PS00211">
    <property type="entry name" value="ABC_TRANSPORTER_1"/>
    <property type="match status" value="1"/>
</dbReference>
<dbReference type="EMBL" id="JH992970">
    <property type="protein sequence ID" value="EKX53279.1"/>
    <property type="molecule type" value="Genomic_DNA"/>
</dbReference>
<dbReference type="InterPro" id="IPR027417">
    <property type="entry name" value="P-loop_NTPase"/>
</dbReference>
<dbReference type="PANTHER" id="PTHR24220:SF688">
    <property type="entry name" value="ABC TRANSPORTER H FAMILY MEMBER 2"/>
    <property type="match status" value="1"/>
</dbReference>
<dbReference type="GO" id="GO:0022857">
    <property type="term" value="F:transmembrane transporter activity"/>
    <property type="evidence" value="ECO:0007669"/>
    <property type="project" value="TreeGrafter"/>
</dbReference>
<dbReference type="AlphaFoldDB" id="L1JY91"/>